<gene>
    <name evidence="3" type="ORF">EC973_006927</name>
</gene>
<feature type="region of interest" description="Disordered" evidence="2">
    <location>
        <begin position="302"/>
        <end position="339"/>
    </location>
</feature>
<sequence length="364" mass="41823">MGGCFEKNSEDYAEVEKVVQTLVYNRNKAAFDAAEAKYRELAAKAANAYASSKNKNKTTANESQKEQDGENESKTKKAAEKATADRMKTEILDYFDNTLEYKEKWAGTYARSHYFLGVRTTQRAEGTHWRIKDTIQTTGSLMRTVNSIDDIIRRTMEVEKQDFFSELYKRPIFDDNEHAAMAELFGKVSFFAINMVNYKLPCQHMLPLIGNGTIGIHLIPQRWYLNYAEDYFPANTSTIVGEIRQNTLTTLQRIQDAVENAESNFKKIEIIETINSALDSLKETPVEEVKLLHITKKKGRSETTTGKMIESSFETEEKQIRKDSRKNNTSSGETYDNNLFDSNVYILPGKRDREDKFLESIEYK</sequence>
<accession>A0A8H7BIT1</accession>
<dbReference type="AlphaFoldDB" id="A0A8H7BIT1"/>
<dbReference type="Proteomes" id="UP000605846">
    <property type="component" value="Unassembled WGS sequence"/>
</dbReference>
<evidence type="ECO:0000313" key="4">
    <source>
        <dbReference type="Proteomes" id="UP000605846"/>
    </source>
</evidence>
<feature type="region of interest" description="Disordered" evidence="2">
    <location>
        <begin position="48"/>
        <end position="82"/>
    </location>
</feature>
<organism evidence="3 4">
    <name type="scientific">Apophysomyces ossiformis</name>
    <dbReference type="NCBI Taxonomy" id="679940"/>
    <lineage>
        <taxon>Eukaryota</taxon>
        <taxon>Fungi</taxon>
        <taxon>Fungi incertae sedis</taxon>
        <taxon>Mucoromycota</taxon>
        <taxon>Mucoromycotina</taxon>
        <taxon>Mucoromycetes</taxon>
        <taxon>Mucorales</taxon>
        <taxon>Mucorineae</taxon>
        <taxon>Mucoraceae</taxon>
        <taxon>Apophysomyces</taxon>
    </lineage>
</organism>
<dbReference type="EMBL" id="JABAYA010000471">
    <property type="protein sequence ID" value="KAF7720620.1"/>
    <property type="molecule type" value="Genomic_DNA"/>
</dbReference>
<dbReference type="OrthoDB" id="2379842at2759"/>
<evidence type="ECO:0000256" key="2">
    <source>
        <dbReference type="SAM" id="MobiDB-lite"/>
    </source>
</evidence>
<reference evidence="3" key="1">
    <citation type="submission" date="2020-01" db="EMBL/GenBank/DDBJ databases">
        <title>Genome Sequencing of Three Apophysomyces-Like Fungal Strains Confirms a Novel Fungal Genus in the Mucoromycota with divergent Burkholderia-like Endosymbiotic Bacteria.</title>
        <authorList>
            <person name="Stajich J.E."/>
            <person name="Macias A.M."/>
            <person name="Carter-House D."/>
            <person name="Lovett B."/>
            <person name="Kasson L.R."/>
            <person name="Berry K."/>
            <person name="Grigoriev I."/>
            <person name="Chang Y."/>
            <person name="Spatafora J."/>
            <person name="Kasson M.T."/>
        </authorList>
    </citation>
    <scope>NUCLEOTIDE SEQUENCE</scope>
    <source>
        <strain evidence="3">NRRL A-21654</strain>
    </source>
</reference>
<feature type="non-terminal residue" evidence="3">
    <location>
        <position position="364"/>
    </location>
</feature>
<feature type="compositionally biased region" description="Basic and acidic residues" evidence="2">
    <location>
        <begin position="63"/>
        <end position="82"/>
    </location>
</feature>
<keyword evidence="1" id="KW-0175">Coiled coil</keyword>
<keyword evidence="4" id="KW-1185">Reference proteome</keyword>
<feature type="compositionally biased region" description="Polar residues" evidence="2">
    <location>
        <begin position="327"/>
        <end position="339"/>
    </location>
</feature>
<feature type="coiled-coil region" evidence="1">
    <location>
        <begin position="244"/>
        <end position="271"/>
    </location>
</feature>
<proteinExistence type="predicted"/>
<feature type="compositionally biased region" description="Basic and acidic residues" evidence="2">
    <location>
        <begin position="315"/>
        <end position="326"/>
    </location>
</feature>
<protein>
    <submittedName>
        <fullName evidence="3">Uncharacterized protein</fullName>
    </submittedName>
</protein>
<comment type="caution">
    <text evidence="3">The sequence shown here is derived from an EMBL/GenBank/DDBJ whole genome shotgun (WGS) entry which is preliminary data.</text>
</comment>
<name>A0A8H7BIT1_9FUNG</name>
<evidence type="ECO:0000313" key="3">
    <source>
        <dbReference type="EMBL" id="KAF7720620.1"/>
    </source>
</evidence>
<evidence type="ECO:0000256" key="1">
    <source>
        <dbReference type="SAM" id="Coils"/>
    </source>
</evidence>